<gene>
    <name evidence="3" type="ORF">HNQ51_001845</name>
</gene>
<protein>
    <submittedName>
        <fullName evidence="3">SAM-dependent methyltransferase</fullName>
    </submittedName>
</protein>
<evidence type="ECO:0000313" key="4">
    <source>
        <dbReference type="Proteomes" id="UP000554837"/>
    </source>
</evidence>
<feature type="region of interest" description="Disordered" evidence="1">
    <location>
        <begin position="129"/>
        <end position="148"/>
    </location>
</feature>
<evidence type="ECO:0000259" key="2">
    <source>
        <dbReference type="Pfam" id="PF13679"/>
    </source>
</evidence>
<proteinExistence type="predicted"/>
<dbReference type="PANTHER" id="PTHR13369:SF3">
    <property type="entry name" value="METHYLTRANSFERASE DOMAIN-CONTAINING PROTEIN"/>
    <property type="match status" value="1"/>
</dbReference>
<dbReference type="AlphaFoldDB" id="A0A840S7J2"/>
<dbReference type="SUPFAM" id="SSF53335">
    <property type="entry name" value="S-adenosyl-L-methionine-dependent methyltransferases"/>
    <property type="match status" value="1"/>
</dbReference>
<dbReference type="RefSeq" id="WP_138855803.1">
    <property type="nucleotide sequence ID" value="NZ_CP040709.1"/>
</dbReference>
<dbReference type="EMBL" id="JACHHO010000002">
    <property type="protein sequence ID" value="MBB5204531.1"/>
    <property type="molecule type" value="Genomic_DNA"/>
</dbReference>
<sequence length="417" mass="45829">MDSERSALAPAAAAAPDEALMRFVSLCEQALQSGAWQRLQLSHPGTTVGDLQRILMRPVALRGQAQVQTVWRHATKDLTRNLTPDQALQLLREQLGVGLRAGLLVDAQAQWQLDFNRKGRARLARHGAMAAAPGPSQPAAEAQTHNRSKERWLDLAHPAWAALGLAQLGRDGQPSLVPAMARKWRQINHFIEIFDAALRAADLAPGQTVRVADFGCGKAYLTFAVHEHLRRGGWQPEVRGVELREDLVAQTEGLARRLNLQGLSFSQGDVGHEAVQPLDVMIALHACDTATDHALHHGLRAGARVILSAPCCHKQLRGQLQPPGVLRPLFKHGVHLGQEAEMLTDGLRALLLEGEGYETQVFEFIALEHTQKNKMIQAVRRAQALGARQQEAADQAQALKSFWGVREQMLETLLRQG</sequence>
<accession>A0A840S7J2</accession>
<dbReference type="GO" id="GO:0032259">
    <property type="term" value="P:methylation"/>
    <property type="evidence" value="ECO:0007669"/>
    <property type="project" value="UniProtKB-KW"/>
</dbReference>
<evidence type="ECO:0000313" key="3">
    <source>
        <dbReference type="EMBL" id="MBB5204531.1"/>
    </source>
</evidence>
<dbReference type="InterPro" id="IPR025714">
    <property type="entry name" value="Methyltranfer_dom"/>
</dbReference>
<dbReference type="Gene3D" id="3.40.50.150">
    <property type="entry name" value="Vaccinia Virus protein VP39"/>
    <property type="match status" value="1"/>
</dbReference>
<evidence type="ECO:0000256" key="1">
    <source>
        <dbReference type="SAM" id="MobiDB-lite"/>
    </source>
</evidence>
<dbReference type="OrthoDB" id="5502211at2"/>
<dbReference type="Pfam" id="PF13679">
    <property type="entry name" value="Methyltransf_32"/>
    <property type="match status" value="1"/>
</dbReference>
<dbReference type="GO" id="GO:0005737">
    <property type="term" value="C:cytoplasm"/>
    <property type="evidence" value="ECO:0007669"/>
    <property type="project" value="TreeGrafter"/>
</dbReference>
<dbReference type="Proteomes" id="UP000554837">
    <property type="component" value="Unassembled WGS sequence"/>
</dbReference>
<reference evidence="3 4" key="1">
    <citation type="submission" date="2020-08" db="EMBL/GenBank/DDBJ databases">
        <title>Genomic Encyclopedia of Type Strains, Phase IV (KMG-IV): sequencing the most valuable type-strain genomes for metagenomic binning, comparative biology and taxonomic classification.</title>
        <authorList>
            <person name="Goeker M."/>
        </authorList>
    </citation>
    <scope>NUCLEOTIDE SEQUENCE [LARGE SCALE GENOMIC DNA]</scope>
    <source>
        <strain evidence="3 4">DSM 23958</strain>
    </source>
</reference>
<dbReference type="InterPro" id="IPR029063">
    <property type="entry name" value="SAM-dependent_MTases_sf"/>
</dbReference>
<feature type="domain" description="Methyltransferase" evidence="2">
    <location>
        <begin position="182"/>
        <end position="318"/>
    </location>
</feature>
<keyword evidence="3" id="KW-0808">Transferase</keyword>
<organism evidence="3 4">
    <name type="scientific">Inhella inkyongensis</name>
    <dbReference type="NCBI Taxonomy" id="392593"/>
    <lineage>
        <taxon>Bacteria</taxon>
        <taxon>Pseudomonadati</taxon>
        <taxon>Pseudomonadota</taxon>
        <taxon>Betaproteobacteria</taxon>
        <taxon>Burkholderiales</taxon>
        <taxon>Sphaerotilaceae</taxon>
        <taxon>Inhella</taxon>
    </lineage>
</organism>
<dbReference type="CDD" id="cd02440">
    <property type="entry name" value="AdoMet_MTases"/>
    <property type="match status" value="1"/>
</dbReference>
<comment type="caution">
    <text evidence="3">The sequence shown here is derived from an EMBL/GenBank/DDBJ whole genome shotgun (WGS) entry which is preliminary data.</text>
</comment>
<name>A0A840S7J2_9BURK</name>
<dbReference type="PANTHER" id="PTHR13369">
    <property type="match status" value="1"/>
</dbReference>
<dbReference type="GO" id="GO:0008168">
    <property type="term" value="F:methyltransferase activity"/>
    <property type="evidence" value="ECO:0007669"/>
    <property type="project" value="UniProtKB-KW"/>
</dbReference>
<keyword evidence="4" id="KW-1185">Reference proteome</keyword>
<keyword evidence="3" id="KW-0489">Methyltransferase</keyword>